<dbReference type="EMBL" id="QPFP01000160">
    <property type="protein sequence ID" value="TEB20007.1"/>
    <property type="molecule type" value="Genomic_DNA"/>
</dbReference>
<proteinExistence type="predicted"/>
<name>A0A4Y7SE80_COPMI</name>
<dbReference type="OrthoDB" id="3249298at2759"/>
<evidence type="ECO:0000313" key="1">
    <source>
        <dbReference type="EMBL" id="TEB20007.1"/>
    </source>
</evidence>
<accession>A0A4Y7SE80</accession>
<dbReference type="Proteomes" id="UP000298030">
    <property type="component" value="Unassembled WGS sequence"/>
</dbReference>
<dbReference type="AlphaFoldDB" id="A0A4Y7SE80"/>
<evidence type="ECO:0000313" key="2">
    <source>
        <dbReference type="Proteomes" id="UP000298030"/>
    </source>
</evidence>
<keyword evidence="2" id="KW-1185">Reference proteome</keyword>
<dbReference type="Gene3D" id="3.60.130.30">
    <property type="match status" value="1"/>
</dbReference>
<protein>
    <submittedName>
        <fullName evidence="1">Uncharacterized protein</fullName>
    </submittedName>
</protein>
<reference evidence="1 2" key="1">
    <citation type="journal article" date="2019" name="Nat. Ecol. Evol.">
        <title>Megaphylogeny resolves global patterns of mushroom evolution.</title>
        <authorList>
            <person name="Varga T."/>
            <person name="Krizsan K."/>
            <person name="Foldi C."/>
            <person name="Dima B."/>
            <person name="Sanchez-Garcia M."/>
            <person name="Sanchez-Ramirez S."/>
            <person name="Szollosi G.J."/>
            <person name="Szarkandi J.G."/>
            <person name="Papp V."/>
            <person name="Albert L."/>
            <person name="Andreopoulos W."/>
            <person name="Angelini C."/>
            <person name="Antonin V."/>
            <person name="Barry K.W."/>
            <person name="Bougher N.L."/>
            <person name="Buchanan P."/>
            <person name="Buyck B."/>
            <person name="Bense V."/>
            <person name="Catcheside P."/>
            <person name="Chovatia M."/>
            <person name="Cooper J."/>
            <person name="Damon W."/>
            <person name="Desjardin D."/>
            <person name="Finy P."/>
            <person name="Geml J."/>
            <person name="Haridas S."/>
            <person name="Hughes K."/>
            <person name="Justo A."/>
            <person name="Karasinski D."/>
            <person name="Kautmanova I."/>
            <person name="Kiss B."/>
            <person name="Kocsube S."/>
            <person name="Kotiranta H."/>
            <person name="LaButti K.M."/>
            <person name="Lechner B.E."/>
            <person name="Liimatainen K."/>
            <person name="Lipzen A."/>
            <person name="Lukacs Z."/>
            <person name="Mihaltcheva S."/>
            <person name="Morgado L.N."/>
            <person name="Niskanen T."/>
            <person name="Noordeloos M.E."/>
            <person name="Ohm R.A."/>
            <person name="Ortiz-Santana B."/>
            <person name="Ovrebo C."/>
            <person name="Racz N."/>
            <person name="Riley R."/>
            <person name="Savchenko A."/>
            <person name="Shiryaev A."/>
            <person name="Soop K."/>
            <person name="Spirin V."/>
            <person name="Szebenyi C."/>
            <person name="Tomsovsky M."/>
            <person name="Tulloss R.E."/>
            <person name="Uehling J."/>
            <person name="Grigoriev I.V."/>
            <person name="Vagvolgyi C."/>
            <person name="Papp T."/>
            <person name="Martin F.M."/>
            <person name="Miettinen O."/>
            <person name="Hibbett D.S."/>
            <person name="Nagy L.G."/>
        </authorList>
    </citation>
    <scope>NUCLEOTIDE SEQUENCE [LARGE SCALE GENOMIC DNA]</scope>
    <source>
        <strain evidence="1 2">FP101781</strain>
    </source>
</reference>
<sequence length="297" mass="32672">MLADLSRKLAPVFREVAAHPGEFDHVPSNGNVVLQAVEVIFPGGTDTLTLEDANRAIQFLPSPRARLTLPPNHPGLYLIKVMRLLSAIGLSAIGGTWVDFLALNPVVLSDRNGNRSSTPSFHFGYWSHSSPVPYITSDTRRHSPAICRAVHRFLKAIAKYLAPPILMLLRFYAPHVYERQIRAYERVKALLGRDEWFVDFLGAFFTIAAKEGSSEIPHVDFNDDANSITWAVPIGEFTGGEFCAHQLGSRVPVLAGQGIGCNTRNLVHCGTPADGHRLILTLFCDKTLMSGADQGRF</sequence>
<gene>
    <name evidence="1" type="ORF">FA13DRAFT_1645631</name>
</gene>
<organism evidence="1 2">
    <name type="scientific">Coprinellus micaceus</name>
    <name type="common">Glistening ink-cap mushroom</name>
    <name type="synonym">Coprinus micaceus</name>
    <dbReference type="NCBI Taxonomy" id="71717"/>
    <lineage>
        <taxon>Eukaryota</taxon>
        <taxon>Fungi</taxon>
        <taxon>Dikarya</taxon>
        <taxon>Basidiomycota</taxon>
        <taxon>Agaricomycotina</taxon>
        <taxon>Agaricomycetes</taxon>
        <taxon>Agaricomycetidae</taxon>
        <taxon>Agaricales</taxon>
        <taxon>Agaricineae</taxon>
        <taxon>Psathyrellaceae</taxon>
        <taxon>Coprinellus</taxon>
    </lineage>
</organism>
<comment type="caution">
    <text evidence="1">The sequence shown here is derived from an EMBL/GenBank/DDBJ whole genome shotgun (WGS) entry which is preliminary data.</text>
</comment>